<protein>
    <submittedName>
        <fullName evidence="2">SMI1/KNR4 family protein</fullName>
    </submittedName>
</protein>
<organism evidence="2 3">
    <name type="scientific">Alkalicoccobacillus porphyridii</name>
    <dbReference type="NCBI Taxonomy" id="2597270"/>
    <lineage>
        <taxon>Bacteria</taxon>
        <taxon>Bacillati</taxon>
        <taxon>Bacillota</taxon>
        <taxon>Bacilli</taxon>
        <taxon>Bacillales</taxon>
        <taxon>Bacillaceae</taxon>
        <taxon>Alkalicoccobacillus</taxon>
    </lineage>
</organism>
<dbReference type="AlphaFoldDB" id="A0A554A4E7"/>
<dbReference type="RefSeq" id="WP_143846907.1">
    <property type="nucleotide sequence ID" value="NZ_VLXZ01000001.1"/>
</dbReference>
<dbReference type="InterPro" id="IPR018958">
    <property type="entry name" value="Knr4/Smi1-like_dom"/>
</dbReference>
<gene>
    <name evidence="2" type="ORF">FN960_03135</name>
</gene>
<dbReference type="InterPro" id="IPR037883">
    <property type="entry name" value="Knr4/Smi1-like_sf"/>
</dbReference>
<feature type="domain" description="Knr4/Smi1-like" evidence="1">
    <location>
        <begin position="25"/>
        <end position="150"/>
    </location>
</feature>
<reference evidence="2 3" key="1">
    <citation type="submission" date="2019-07" db="EMBL/GenBank/DDBJ databases">
        <authorList>
            <person name="Park Y.J."/>
            <person name="Jeong S.E."/>
            <person name="Jung H.S."/>
        </authorList>
    </citation>
    <scope>NUCLEOTIDE SEQUENCE [LARGE SCALE GENOMIC DNA]</scope>
    <source>
        <strain evidence="3">P16(2019)</strain>
    </source>
</reference>
<accession>A0A554A4E7</accession>
<name>A0A554A4E7_9BACI</name>
<sequence length="157" mass="17776">MTNEKYELAKKIIKENDDIADFTDGCSDVAIKKAEHLLNLKFDGVYLDFLLTFGAGNFGSQEIYGIIHDDFEQSSVPDSIWFTLTERKEQNLPSHLLVIHDTTVGELYCLDFSNTNASNEPKVVSYILGVELNEQVYKLVADDFGEFLLNLVSQELE</sequence>
<dbReference type="EMBL" id="VLXZ01000001">
    <property type="protein sequence ID" value="TSB48563.1"/>
    <property type="molecule type" value="Genomic_DNA"/>
</dbReference>
<dbReference type="SMART" id="SM00860">
    <property type="entry name" value="SMI1_KNR4"/>
    <property type="match status" value="1"/>
</dbReference>
<dbReference type="Proteomes" id="UP000318521">
    <property type="component" value="Unassembled WGS sequence"/>
</dbReference>
<evidence type="ECO:0000313" key="3">
    <source>
        <dbReference type="Proteomes" id="UP000318521"/>
    </source>
</evidence>
<comment type="caution">
    <text evidence="2">The sequence shown here is derived from an EMBL/GenBank/DDBJ whole genome shotgun (WGS) entry which is preliminary data.</text>
</comment>
<dbReference type="Gene3D" id="3.40.1580.10">
    <property type="entry name" value="SMI1/KNR4-like"/>
    <property type="match status" value="1"/>
</dbReference>
<proteinExistence type="predicted"/>
<evidence type="ECO:0000259" key="1">
    <source>
        <dbReference type="SMART" id="SM00860"/>
    </source>
</evidence>
<dbReference type="OrthoDB" id="1944463at2"/>
<evidence type="ECO:0000313" key="2">
    <source>
        <dbReference type="EMBL" id="TSB48563.1"/>
    </source>
</evidence>
<dbReference type="Pfam" id="PF14567">
    <property type="entry name" value="SUKH_5"/>
    <property type="match status" value="1"/>
</dbReference>
<dbReference type="SUPFAM" id="SSF160631">
    <property type="entry name" value="SMI1/KNR4-like"/>
    <property type="match status" value="1"/>
</dbReference>
<keyword evidence="3" id="KW-1185">Reference proteome</keyword>